<evidence type="ECO:0000256" key="5">
    <source>
        <dbReference type="ARBA" id="ARBA00023157"/>
    </source>
</evidence>
<feature type="chain" id="PRO_5018807703" description="Hydrophobin" evidence="6">
    <location>
        <begin position="22"/>
        <end position="113"/>
    </location>
</feature>
<dbReference type="AlphaFoldDB" id="A0A401GZ84"/>
<proteinExistence type="inferred from homology"/>
<comment type="caution">
    <text evidence="7">The sequence shown here is derived from an EMBL/GenBank/DDBJ whole genome shotgun (WGS) entry which is preliminary data.</text>
</comment>
<accession>A0A401GZ84</accession>
<dbReference type="InterPro" id="IPR001338">
    <property type="entry name" value="Class_I_Hydrophobin"/>
</dbReference>
<protein>
    <recommendedName>
        <fullName evidence="6">Hydrophobin</fullName>
    </recommendedName>
</protein>
<keyword evidence="8" id="KW-1185">Reference proteome</keyword>
<dbReference type="GO" id="GO:0009277">
    <property type="term" value="C:fungal-type cell wall"/>
    <property type="evidence" value="ECO:0007669"/>
    <property type="project" value="InterPro"/>
</dbReference>
<evidence type="ECO:0000256" key="2">
    <source>
        <dbReference type="ARBA" id="ARBA00010446"/>
    </source>
</evidence>
<dbReference type="Pfam" id="PF01185">
    <property type="entry name" value="Hydrophobin"/>
    <property type="match status" value="1"/>
</dbReference>
<dbReference type="GO" id="GO:0005199">
    <property type="term" value="F:structural constituent of cell wall"/>
    <property type="evidence" value="ECO:0007669"/>
    <property type="project" value="InterPro"/>
</dbReference>
<gene>
    <name evidence="7" type="ORF">SCP_1101490</name>
</gene>
<reference evidence="7 8" key="1">
    <citation type="journal article" date="2018" name="Sci. Rep.">
        <title>Genome sequence of the cauliflower mushroom Sparassis crispa (Hanabiratake) and its association with beneficial usage.</title>
        <authorList>
            <person name="Kiyama R."/>
            <person name="Furutani Y."/>
            <person name="Kawaguchi K."/>
            <person name="Nakanishi T."/>
        </authorList>
    </citation>
    <scope>NUCLEOTIDE SEQUENCE [LARGE SCALE GENOMIC DNA]</scope>
</reference>
<keyword evidence="6" id="KW-0732">Signal</keyword>
<sequence>MFSLRILSLLALAFSGVNVLAAPQSSGTTCNGGGSIDCCTTTFEPECDEANIIIDALRIDRSTLPDGMIATACGGGGVNVGGGSTCDNIPVCCTDNFFGGAVGVGCSPIPVSV</sequence>
<name>A0A401GZ84_9APHY</name>
<dbReference type="EMBL" id="BFAD01000011">
    <property type="protein sequence ID" value="GBE87473.1"/>
    <property type="molecule type" value="Genomic_DNA"/>
</dbReference>
<dbReference type="InParanoid" id="A0A401GZ84"/>
<evidence type="ECO:0000256" key="1">
    <source>
        <dbReference type="ARBA" id="ARBA00004191"/>
    </source>
</evidence>
<dbReference type="STRING" id="139825.A0A401GZ84"/>
<evidence type="ECO:0000256" key="3">
    <source>
        <dbReference type="ARBA" id="ARBA00022512"/>
    </source>
</evidence>
<dbReference type="RefSeq" id="XP_027618386.1">
    <property type="nucleotide sequence ID" value="XM_027762585.1"/>
</dbReference>
<evidence type="ECO:0000256" key="4">
    <source>
        <dbReference type="ARBA" id="ARBA00022525"/>
    </source>
</evidence>
<organism evidence="7 8">
    <name type="scientific">Sparassis crispa</name>
    <dbReference type="NCBI Taxonomy" id="139825"/>
    <lineage>
        <taxon>Eukaryota</taxon>
        <taxon>Fungi</taxon>
        <taxon>Dikarya</taxon>
        <taxon>Basidiomycota</taxon>
        <taxon>Agaricomycotina</taxon>
        <taxon>Agaricomycetes</taxon>
        <taxon>Polyporales</taxon>
        <taxon>Sparassidaceae</taxon>
        <taxon>Sparassis</taxon>
    </lineage>
</organism>
<dbReference type="OrthoDB" id="4225815at2759"/>
<feature type="signal peptide" evidence="6">
    <location>
        <begin position="1"/>
        <end position="21"/>
    </location>
</feature>
<dbReference type="CDD" id="cd23507">
    <property type="entry name" value="hydrophobin_I"/>
    <property type="match status" value="1"/>
</dbReference>
<dbReference type="GeneID" id="38784390"/>
<dbReference type="Proteomes" id="UP000287166">
    <property type="component" value="Unassembled WGS sequence"/>
</dbReference>
<evidence type="ECO:0000256" key="6">
    <source>
        <dbReference type="RuleBase" id="RU365009"/>
    </source>
</evidence>
<comment type="subcellular location">
    <subcellularLocation>
        <location evidence="1 6">Secreted</location>
        <location evidence="1 6">Cell wall</location>
    </subcellularLocation>
</comment>
<comment type="similarity">
    <text evidence="2 6">Belongs to the fungal hydrophobin family.</text>
</comment>
<evidence type="ECO:0000313" key="8">
    <source>
        <dbReference type="Proteomes" id="UP000287166"/>
    </source>
</evidence>
<evidence type="ECO:0000313" key="7">
    <source>
        <dbReference type="EMBL" id="GBE87473.1"/>
    </source>
</evidence>
<keyword evidence="4 6" id="KW-0964">Secreted</keyword>
<keyword evidence="5 6" id="KW-1015">Disulfide bond</keyword>
<keyword evidence="3 6" id="KW-0134">Cell wall</keyword>